<evidence type="ECO:0000259" key="5">
    <source>
        <dbReference type="PROSITE" id="PS50943"/>
    </source>
</evidence>
<evidence type="ECO:0000256" key="1">
    <source>
        <dbReference type="ARBA" id="ARBA00023015"/>
    </source>
</evidence>
<dbReference type="Pfam" id="PF01381">
    <property type="entry name" value="HTH_3"/>
    <property type="match status" value="1"/>
</dbReference>
<dbReference type="Gene3D" id="1.10.260.40">
    <property type="entry name" value="lambda repressor-like DNA-binding domains"/>
    <property type="match status" value="1"/>
</dbReference>
<dbReference type="CDD" id="cd00093">
    <property type="entry name" value="HTH_XRE"/>
    <property type="match status" value="1"/>
</dbReference>
<evidence type="ECO:0000313" key="7">
    <source>
        <dbReference type="Proteomes" id="UP000263094"/>
    </source>
</evidence>
<dbReference type="PANTHER" id="PTHR36511:SF3">
    <property type="entry name" value="ANTITOXIN HIGA-2"/>
    <property type="match status" value="1"/>
</dbReference>
<protein>
    <submittedName>
        <fullName evidence="6">Helix-turn-helix domain-containing protein</fullName>
    </submittedName>
</protein>
<gene>
    <name evidence="6" type="ORF">DY218_27980</name>
</gene>
<dbReference type="InterPro" id="IPR052359">
    <property type="entry name" value="HTH-type_reg/antitoxin"/>
</dbReference>
<feature type="domain" description="HTH cro/C1-type" evidence="5">
    <location>
        <begin position="16"/>
        <end position="68"/>
    </location>
</feature>
<dbReference type="InterPro" id="IPR001387">
    <property type="entry name" value="Cro/C1-type_HTH"/>
</dbReference>
<dbReference type="EMBL" id="QUAK01000203">
    <property type="protein sequence ID" value="RFU83410.1"/>
    <property type="molecule type" value="Genomic_DNA"/>
</dbReference>
<feature type="compositionally biased region" description="Polar residues" evidence="4">
    <location>
        <begin position="36"/>
        <end position="51"/>
    </location>
</feature>
<proteinExistence type="predicted"/>
<dbReference type="SUPFAM" id="SSF47413">
    <property type="entry name" value="lambda repressor-like DNA-binding domains"/>
    <property type="match status" value="1"/>
</dbReference>
<dbReference type="SMART" id="SM00530">
    <property type="entry name" value="HTH_XRE"/>
    <property type="match status" value="1"/>
</dbReference>
<dbReference type="RefSeq" id="WP_147336183.1">
    <property type="nucleotide sequence ID" value="NZ_QUAK01000203.1"/>
</dbReference>
<evidence type="ECO:0000256" key="2">
    <source>
        <dbReference type="ARBA" id="ARBA00023125"/>
    </source>
</evidence>
<evidence type="ECO:0000256" key="4">
    <source>
        <dbReference type="SAM" id="MobiDB-lite"/>
    </source>
</evidence>
<feature type="non-terminal residue" evidence="6">
    <location>
        <position position="114"/>
    </location>
</feature>
<keyword evidence="3" id="KW-0804">Transcription</keyword>
<keyword evidence="7" id="KW-1185">Reference proteome</keyword>
<keyword evidence="1" id="KW-0805">Transcription regulation</keyword>
<feature type="compositionally biased region" description="Low complexity" evidence="4">
    <location>
        <begin position="55"/>
        <end position="81"/>
    </location>
</feature>
<dbReference type="OrthoDB" id="3870806at2"/>
<feature type="region of interest" description="Disordered" evidence="4">
    <location>
        <begin position="1"/>
        <end position="114"/>
    </location>
</feature>
<evidence type="ECO:0000313" key="6">
    <source>
        <dbReference type="EMBL" id="RFU83410.1"/>
    </source>
</evidence>
<evidence type="ECO:0000256" key="3">
    <source>
        <dbReference type="ARBA" id="ARBA00023163"/>
    </source>
</evidence>
<dbReference type="AlphaFoldDB" id="A0A372LYH5"/>
<sequence>MTQSPAAPLPSPKERRRLREARSLTQAQVAAAVGVSRSTVRSWESGRTSPRGSKAEAYAALLTDAAPAPERAPAPGASPAHAPEPPSSASRAVTGGRHGRPQPSKASPPRTRPK</sequence>
<dbReference type="Proteomes" id="UP000263094">
    <property type="component" value="Unassembled WGS sequence"/>
</dbReference>
<dbReference type="PANTHER" id="PTHR36511">
    <property type="entry name" value="MERR FAMILY BACTERIAL REGULATORY PROTEIN"/>
    <property type="match status" value="1"/>
</dbReference>
<dbReference type="GO" id="GO:0003677">
    <property type="term" value="F:DNA binding"/>
    <property type="evidence" value="ECO:0007669"/>
    <property type="project" value="UniProtKB-KW"/>
</dbReference>
<keyword evidence="2" id="KW-0238">DNA-binding</keyword>
<accession>A0A372LYH5</accession>
<dbReference type="InterPro" id="IPR010982">
    <property type="entry name" value="Lambda_DNA-bd_dom_sf"/>
</dbReference>
<reference evidence="6 7" key="1">
    <citation type="submission" date="2018-08" db="EMBL/GenBank/DDBJ databases">
        <title>Isolation, diversity and antifungal activity of Actinobacteria from wheat.</title>
        <authorList>
            <person name="Han C."/>
        </authorList>
    </citation>
    <scope>NUCLEOTIDE SEQUENCE [LARGE SCALE GENOMIC DNA]</scope>
    <source>
        <strain evidence="6 7">NEAU-YY421</strain>
    </source>
</reference>
<name>A0A372LYH5_9ACTN</name>
<organism evidence="6 7">
    <name type="scientific">Streptomyces triticagri</name>
    <dbReference type="NCBI Taxonomy" id="2293568"/>
    <lineage>
        <taxon>Bacteria</taxon>
        <taxon>Bacillati</taxon>
        <taxon>Actinomycetota</taxon>
        <taxon>Actinomycetes</taxon>
        <taxon>Kitasatosporales</taxon>
        <taxon>Streptomycetaceae</taxon>
        <taxon>Streptomyces</taxon>
    </lineage>
</organism>
<dbReference type="PROSITE" id="PS50943">
    <property type="entry name" value="HTH_CROC1"/>
    <property type="match status" value="1"/>
</dbReference>
<comment type="caution">
    <text evidence="6">The sequence shown here is derived from an EMBL/GenBank/DDBJ whole genome shotgun (WGS) entry which is preliminary data.</text>
</comment>